<protein>
    <recommendedName>
        <fullName evidence="2">SMC hinge domain-containing protein</fullName>
    </recommendedName>
</protein>
<evidence type="ECO:0000313" key="3">
    <source>
        <dbReference type="EMBL" id="CAK0785526.1"/>
    </source>
</evidence>
<dbReference type="PANTHER" id="PTHR22640:SF2">
    <property type="entry name" value="STRUCTURAL MAINTENANCE OF CHROMOSOMES FLEXIBLE HINGE DOMAIN-CONTAINING PROTEIN 1"/>
    <property type="match status" value="1"/>
</dbReference>
<comment type="caution">
    <text evidence="3">The sequence shown here is derived from an EMBL/GenBank/DDBJ whole genome shotgun (WGS) entry which is preliminary data.</text>
</comment>
<feature type="region of interest" description="Disordered" evidence="1">
    <location>
        <begin position="2199"/>
        <end position="2283"/>
    </location>
</feature>
<feature type="region of interest" description="Disordered" evidence="1">
    <location>
        <begin position="445"/>
        <end position="467"/>
    </location>
</feature>
<feature type="compositionally biased region" description="Basic and acidic residues" evidence="1">
    <location>
        <begin position="2217"/>
        <end position="2235"/>
    </location>
</feature>
<evidence type="ECO:0000313" key="4">
    <source>
        <dbReference type="Proteomes" id="UP001314263"/>
    </source>
</evidence>
<reference evidence="3 4" key="1">
    <citation type="submission" date="2023-10" db="EMBL/GenBank/DDBJ databases">
        <authorList>
            <person name="Maclean D."/>
            <person name="Macfadyen A."/>
        </authorList>
    </citation>
    <scope>NUCLEOTIDE SEQUENCE [LARGE SCALE GENOMIC DNA]</scope>
</reference>
<dbReference type="GO" id="GO:0005694">
    <property type="term" value="C:chromosome"/>
    <property type="evidence" value="ECO:0007669"/>
    <property type="project" value="InterPro"/>
</dbReference>
<feature type="compositionally biased region" description="Basic and acidic residues" evidence="1">
    <location>
        <begin position="2257"/>
        <end position="2283"/>
    </location>
</feature>
<dbReference type="InterPro" id="IPR055109">
    <property type="entry name" value="SMCHD1_S5"/>
</dbReference>
<name>A0AAV1IFP4_9CHLO</name>
<dbReference type="Proteomes" id="UP001314263">
    <property type="component" value="Unassembled WGS sequence"/>
</dbReference>
<dbReference type="Pfam" id="PF22899">
    <property type="entry name" value="SMCHD1_S5"/>
    <property type="match status" value="1"/>
</dbReference>
<feature type="compositionally biased region" description="Basic and acidic residues" evidence="1">
    <location>
        <begin position="445"/>
        <end position="455"/>
    </location>
</feature>
<dbReference type="GO" id="GO:0006302">
    <property type="term" value="P:double-strand break repair"/>
    <property type="evidence" value="ECO:0007669"/>
    <property type="project" value="InterPro"/>
</dbReference>
<feature type="compositionally biased region" description="Polar residues" evidence="1">
    <location>
        <begin position="456"/>
        <end position="467"/>
    </location>
</feature>
<keyword evidence="4" id="KW-1185">Reference proteome</keyword>
<sequence>MKVLLAGSSSARALVESEPLDSVRALRAAIQKAVHPELSHKAFTVTDSNSEVRTDEDVQRLSPDATLWAILKESSSHMEPIREKISFQPHPKTLTAAGELEYWAAQGRSVLPYALSELIDNALMATKSNQTSRQVVITLALSGGSSPQSGLIAVWDNGCGMGKEELNAWAVMNYSMEDRGIQPAEPHVGLGLTQRNQTDRFLNGDLSYFGVGSKNAVFYMGGCVKVVTRRSEGSYVHELAIAAADLEERYRAHQDVYAEDLVHRLPADPSTLSPLEKEFEGLTRSWVDAEAHSGARTCPDVLGRGQEDEVKDLSSGGGFSFTRVMIGNVKPGVLKEIAEDFGGQELCRDIKHLYHYYLHGSSGRRGGQERSAALRDGLAPEIVIQCIKNNRLDWRKNLIDVCDDMESKYLEAQKAELPFSLLVPDKAHVTGVLYYFPFENERETVPMRPTPRAESRPTSGQGVTQQPAGTQLALTQAPHGAELEIIDLTDDNPPFQQLVKAPIFSAFWQGRLIPGAHIDSLPFIEALRAKKGGAARNRLPPEVFLRLRGSLFFGNSFKVTRNKLSFRENLEELLAGASHAERTSFQKKFQDWLISCHANLDKRIHYSKMADAALQASVRASRGEEITVFERISDGSHSFLKGEAVRVQGKSKKAQIVGRILHFYVQKAVRKEGVYADGVATLQTLPEALHGPDAAVDVQLRLLLEGERLSEDQVTEHASKECQKLPTSLKLEPARFAMGALVEMSAGTSLEDTVVCVMNGHGKKVNSGQIAGKKLAFTIVQRLWRLDGKAGSRGEDSAAAAQDVENVDPSQEPRPAKKRKKSKKAASSEAAEPSEAGADRLLNEVHNAQPNKDGFWFRKLENMLRAVGQYRLEFELQPVMPGREPLTISTSIHVSPGPPAALEVKGEGRVLMATREYMLGEYLPTLHVILRDVCGNRVEAQQSHLDSLGLGVAASIKEDGEASQMDELQASLQKSLVDGRMVITAASITPADSREPLSIFHEQGVSPSSLPQAQQPSAEPRLATAMVQLVVHLPDLEPDALPVKLRPGPPVSLRLCLGHPFREQVDEAAAVMTQLPADRACLLRASLACGDALESFTVQTHDSCGAWAGSSDSLACSLQVICEGLDPSKASFPISAAGVAVVEGLKAATQGDGIGRPVSLMLSLDYTAADAGAEAALAAAGPARAILLGVEVEPSSAPASLVILHQGQPLPQKPLEEGEEDDGEMAYVMEGVPAGSTISGLEIQCCDASGRAVPEGTAGKLRATWIRGTKKLQFDESGRFGLLALEVNKLLSDGDMHEVKFKAAGDKSAPALVANLVVVKVPAEPAVWQLHLGEESSAQDTPTTADVRCGEPFELLVEAHDQYGNRCLGGKAGDFPMPSLSVEAQQRLECDPKSWECRWAEQEGADVLAFSAVLTGEPGSVTVHARDTDGLQGASLLASDSLDLNLAAGPMTGLAFEESGRLRCGMRDCIGALKLLAVDCFGNTADCPLFEVALAPSALAADDSGTAASVAVAGGNKVKLKDGEALFKAVRIEAEAPGVYTLHAKSASRKVAGDASIEVELAARNAVTSIALCEDSLPAEGLAAGASTVITAQVMTEDDQPLDTDAAEQGLALRLAPAGRGRADEVTAAMDPGSSSAAEGIYGFPTGKLALAGEWVATVEYTESRADLSRGLTKKTAVLRSPAATFQVLAGPPTQLLMASHPHCERLTVTNGSEAKSRLLLSGAALQLADEHGNPSHAAGRSARVSLRWPADNDAPAGCSLPDLELEGGQVAETDERGSAYIGDVSIVEGSGKVSREAQQPGCPPGAMDLQLCAELAEGGNADSRMWVLAWACAVLFSDNAADFAALKELTEQRNILAARRNEMEACFSANARSCQDAGRELKDARALVGARRRAFPRHAPSSHAAALEALERMRQDQAAAGPSLPQIEARFGEPKSAMAAALRKCMAMGDAEVVECVASLATVRHEDLNRLLSALFKGVMQHLVVATGAARDRVTERLTAGRGSEVPDILPLSHSTPYSGSEGDPPGFDGAGQQAQKLTEQACQGTDPALALPLPHARAMQGKRGVSGLAMGPNDWPEGCINFAVNLVRPVQDGHRRKALYSVLSQTLVFDTLENASSYREFVTQVLKAPVPQIGTLQDLRCITASGVTRGSAWRVPELTGTHYRFGSGAGASSAGAAAEAAEQEAAMEALAEALKAQEDAEHRQAAAQQEAEQYDQQHRAELRDLKDDIEKLDAQLGPQQQAAGGRKGKKRGSRHRDEEAGAEQDREAEAPAEPERTKRRR</sequence>
<dbReference type="SUPFAM" id="SSF55874">
    <property type="entry name" value="ATPase domain of HSP90 chaperone/DNA topoisomerase II/histidine kinase"/>
    <property type="match status" value="1"/>
</dbReference>
<evidence type="ECO:0000259" key="2">
    <source>
        <dbReference type="SMART" id="SM00968"/>
    </source>
</evidence>
<evidence type="ECO:0000256" key="1">
    <source>
        <dbReference type="SAM" id="MobiDB-lite"/>
    </source>
</evidence>
<feature type="domain" description="SMC hinge" evidence="2">
    <location>
        <begin position="1952"/>
        <end position="2121"/>
    </location>
</feature>
<feature type="compositionally biased region" description="Low complexity" evidence="1">
    <location>
        <begin position="825"/>
        <end position="836"/>
    </location>
</feature>
<dbReference type="GO" id="GO:0051276">
    <property type="term" value="P:chromosome organization"/>
    <property type="evidence" value="ECO:0007669"/>
    <property type="project" value="InterPro"/>
</dbReference>
<dbReference type="GO" id="GO:0005524">
    <property type="term" value="F:ATP binding"/>
    <property type="evidence" value="ECO:0007669"/>
    <property type="project" value="InterPro"/>
</dbReference>
<dbReference type="InterPro" id="IPR038892">
    <property type="entry name" value="SMCHD1"/>
</dbReference>
<feature type="region of interest" description="Disordered" evidence="1">
    <location>
        <begin position="790"/>
        <end position="840"/>
    </location>
</feature>
<dbReference type="PANTHER" id="PTHR22640">
    <property type="entry name" value="STRUCTURAL MAINTENANCE OF CHROMOSOMES FLEXIBLE HINGE DOMAIN-CONTAINING PROTEIN 1"/>
    <property type="match status" value="1"/>
</dbReference>
<dbReference type="EMBL" id="CAUYUE010000012">
    <property type="protein sequence ID" value="CAK0785526.1"/>
    <property type="molecule type" value="Genomic_DNA"/>
</dbReference>
<dbReference type="Gene3D" id="3.30.565.10">
    <property type="entry name" value="Histidine kinase-like ATPase, C-terminal domain"/>
    <property type="match status" value="1"/>
</dbReference>
<dbReference type="SMART" id="SM00968">
    <property type="entry name" value="SMC_hinge"/>
    <property type="match status" value="1"/>
</dbReference>
<gene>
    <name evidence="3" type="ORF">CVIRNUC_008736</name>
</gene>
<accession>A0AAV1IFP4</accession>
<dbReference type="InterPro" id="IPR036890">
    <property type="entry name" value="HATPase_C_sf"/>
</dbReference>
<organism evidence="3 4">
    <name type="scientific">Coccomyxa viridis</name>
    <dbReference type="NCBI Taxonomy" id="1274662"/>
    <lineage>
        <taxon>Eukaryota</taxon>
        <taxon>Viridiplantae</taxon>
        <taxon>Chlorophyta</taxon>
        <taxon>core chlorophytes</taxon>
        <taxon>Trebouxiophyceae</taxon>
        <taxon>Trebouxiophyceae incertae sedis</taxon>
        <taxon>Coccomyxaceae</taxon>
        <taxon>Coccomyxa</taxon>
    </lineage>
</organism>
<dbReference type="InterPro" id="IPR010935">
    <property type="entry name" value="SMC_hinge"/>
</dbReference>
<proteinExistence type="predicted"/>
<feature type="compositionally biased region" description="Low complexity" evidence="1">
    <location>
        <begin position="2236"/>
        <end position="2246"/>
    </location>
</feature>